<dbReference type="GO" id="GO:0006620">
    <property type="term" value="P:post-translational protein targeting to endoplasmic reticulum membrane"/>
    <property type="evidence" value="ECO:0007669"/>
    <property type="project" value="InterPro"/>
</dbReference>
<dbReference type="EMBL" id="JADGJW010000217">
    <property type="protein sequence ID" value="KAJ3221653.1"/>
    <property type="molecule type" value="Genomic_DNA"/>
</dbReference>
<comment type="subcellular location">
    <subcellularLocation>
        <location evidence="1">Cytoplasm</location>
        <location evidence="1">Cytosol</location>
    </subcellularLocation>
</comment>
<dbReference type="InterPro" id="IPR029071">
    <property type="entry name" value="Ubiquitin-like_domsf"/>
</dbReference>
<protein>
    <recommendedName>
        <fullName evidence="3">Ubiquitin-like domain-containing protein</fullName>
    </recommendedName>
</protein>
<dbReference type="PANTHER" id="PTHR46555">
    <property type="entry name" value="UBIQUITIN-LIKE PROTEIN 4A"/>
    <property type="match status" value="1"/>
</dbReference>
<gene>
    <name evidence="4" type="ORF">HK099_003277</name>
</gene>
<keyword evidence="2" id="KW-0963">Cytoplasm</keyword>
<proteinExistence type="predicted"/>
<evidence type="ECO:0000256" key="1">
    <source>
        <dbReference type="ARBA" id="ARBA00004514"/>
    </source>
</evidence>
<dbReference type="Pfam" id="PF00240">
    <property type="entry name" value="ubiquitin"/>
    <property type="match status" value="1"/>
</dbReference>
<sequence>MSSIFESNENNFVNARQYLSTLATKPMKQYQPVDSNKLTTLPTRPSKPFVLNHKKPSNPKINLKIKILKPSKTFEVQVAKFDTVKLLKSFIFEKEPEALNKNLVSIRLLFKGKPLLDENSFNDYDLRDNDTVNLVIKQKGIEDSDVKEEDKDKLLASIKKDFKKKRVTESLSDQNLDKSQFLSYFEVKGSDREFWQNLHSFLKKEFNGNEEYTRKIYNAFTESFLSTVQPSKNAEFEIKSASSLG</sequence>
<dbReference type="InterPro" id="IPR047154">
    <property type="entry name" value="UBL4A-like"/>
</dbReference>
<comment type="caution">
    <text evidence="4">The sequence shown here is derived from an EMBL/GenBank/DDBJ whole genome shotgun (WGS) entry which is preliminary data.</text>
</comment>
<dbReference type="SMART" id="SM00213">
    <property type="entry name" value="UBQ"/>
    <property type="match status" value="1"/>
</dbReference>
<evidence type="ECO:0000256" key="2">
    <source>
        <dbReference type="ARBA" id="ARBA00022490"/>
    </source>
</evidence>
<dbReference type="PROSITE" id="PS50053">
    <property type="entry name" value="UBIQUITIN_2"/>
    <property type="match status" value="1"/>
</dbReference>
<evidence type="ECO:0000313" key="4">
    <source>
        <dbReference type="EMBL" id="KAJ3221653.1"/>
    </source>
</evidence>
<keyword evidence="5" id="KW-1185">Reference proteome</keyword>
<dbReference type="Proteomes" id="UP001211065">
    <property type="component" value="Unassembled WGS sequence"/>
</dbReference>
<feature type="domain" description="Ubiquitin-like" evidence="3">
    <location>
        <begin position="61"/>
        <end position="140"/>
    </location>
</feature>
<dbReference type="Gene3D" id="3.10.20.90">
    <property type="entry name" value="Phosphatidylinositol 3-kinase Catalytic Subunit, Chain A, domain 1"/>
    <property type="match status" value="1"/>
</dbReference>
<reference evidence="4" key="1">
    <citation type="submission" date="2020-05" db="EMBL/GenBank/DDBJ databases">
        <title>Phylogenomic resolution of chytrid fungi.</title>
        <authorList>
            <person name="Stajich J.E."/>
            <person name="Amses K."/>
            <person name="Simmons R."/>
            <person name="Seto K."/>
            <person name="Myers J."/>
            <person name="Bonds A."/>
            <person name="Quandt C.A."/>
            <person name="Barry K."/>
            <person name="Liu P."/>
            <person name="Grigoriev I."/>
            <person name="Longcore J.E."/>
            <person name="James T.Y."/>
        </authorList>
    </citation>
    <scope>NUCLEOTIDE SEQUENCE</scope>
    <source>
        <strain evidence="4">JEL0476</strain>
    </source>
</reference>
<name>A0AAD5U1Z1_9FUNG</name>
<evidence type="ECO:0000313" key="5">
    <source>
        <dbReference type="Proteomes" id="UP001211065"/>
    </source>
</evidence>
<evidence type="ECO:0000259" key="3">
    <source>
        <dbReference type="PROSITE" id="PS50053"/>
    </source>
</evidence>
<dbReference type="SUPFAM" id="SSF54236">
    <property type="entry name" value="Ubiquitin-like"/>
    <property type="match status" value="1"/>
</dbReference>
<accession>A0AAD5U1Z1</accession>
<dbReference type="GO" id="GO:0071818">
    <property type="term" value="C:BAT3 complex"/>
    <property type="evidence" value="ECO:0007669"/>
    <property type="project" value="TreeGrafter"/>
</dbReference>
<dbReference type="InterPro" id="IPR000626">
    <property type="entry name" value="Ubiquitin-like_dom"/>
</dbReference>
<dbReference type="AlphaFoldDB" id="A0AAD5U1Z1"/>
<dbReference type="PANTHER" id="PTHR46555:SF1">
    <property type="entry name" value="UBIQUITIN-LIKE PROTEIN 4A"/>
    <property type="match status" value="1"/>
</dbReference>
<dbReference type="GO" id="GO:0071816">
    <property type="term" value="P:tail-anchored membrane protein insertion into ER membrane"/>
    <property type="evidence" value="ECO:0007669"/>
    <property type="project" value="TreeGrafter"/>
</dbReference>
<organism evidence="4 5">
    <name type="scientific">Clydaea vesicula</name>
    <dbReference type="NCBI Taxonomy" id="447962"/>
    <lineage>
        <taxon>Eukaryota</taxon>
        <taxon>Fungi</taxon>
        <taxon>Fungi incertae sedis</taxon>
        <taxon>Chytridiomycota</taxon>
        <taxon>Chytridiomycota incertae sedis</taxon>
        <taxon>Chytridiomycetes</taxon>
        <taxon>Lobulomycetales</taxon>
        <taxon>Lobulomycetaceae</taxon>
        <taxon>Clydaea</taxon>
    </lineage>
</organism>
<dbReference type="GO" id="GO:0051087">
    <property type="term" value="F:protein-folding chaperone binding"/>
    <property type="evidence" value="ECO:0007669"/>
    <property type="project" value="TreeGrafter"/>
</dbReference>